<protein>
    <submittedName>
        <fullName evidence="1">Uncharacterized protein</fullName>
    </submittedName>
</protein>
<comment type="caution">
    <text evidence="1">The sequence shown here is derived from an EMBL/GenBank/DDBJ whole genome shotgun (WGS) entry which is preliminary data.</text>
</comment>
<name>A0A1F8EZH8_9BACT</name>
<evidence type="ECO:0000313" key="2">
    <source>
        <dbReference type="Proteomes" id="UP000176834"/>
    </source>
</evidence>
<reference evidence="1 2" key="1">
    <citation type="journal article" date="2016" name="Nat. Commun.">
        <title>Thousands of microbial genomes shed light on interconnected biogeochemical processes in an aquifer system.</title>
        <authorList>
            <person name="Anantharaman K."/>
            <person name="Brown C.T."/>
            <person name="Hug L.A."/>
            <person name="Sharon I."/>
            <person name="Castelle C.J."/>
            <person name="Probst A.J."/>
            <person name="Thomas B.C."/>
            <person name="Singh A."/>
            <person name="Wilkins M.J."/>
            <person name="Karaoz U."/>
            <person name="Brodie E.L."/>
            <person name="Williams K.H."/>
            <person name="Hubbard S.S."/>
            <person name="Banfield J.F."/>
        </authorList>
    </citation>
    <scope>NUCLEOTIDE SEQUENCE [LARGE SCALE GENOMIC DNA]</scope>
</reference>
<dbReference type="Proteomes" id="UP000176834">
    <property type="component" value="Unassembled WGS sequence"/>
</dbReference>
<sequence>MKMSAFITIPKEITGNEELVILPRRDLDKILKEKSLTEDDVLRWSKEVKKLKKQGKLPILESLASLR</sequence>
<gene>
    <name evidence="1" type="ORF">A3B86_04055</name>
</gene>
<proteinExistence type="predicted"/>
<accession>A0A1F8EZH8</accession>
<evidence type="ECO:0000313" key="1">
    <source>
        <dbReference type="EMBL" id="OGN06265.1"/>
    </source>
</evidence>
<dbReference type="AlphaFoldDB" id="A0A1F8EZH8"/>
<dbReference type="EMBL" id="MGJN01000020">
    <property type="protein sequence ID" value="OGN06265.1"/>
    <property type="molecule type" value="Genomic_DNA"/>
</dbReference>
<organism evidence="1 2">
    <name type="scientific">Candidatus Yanofskybacteria bacterium RIFCSPHIGHO2_02_FULL_38_22b</name>
    <dbReference type="NCBI Taxonomy" id="1802673"/>
    <lineage>
        <taxon>Bacteria</taxon>
        <taxon>Candidatus Yanofskyibacteriota</taxon>
    </lineage>
</organism>